<protein>
    <submittedName>
        <fullName evidence="1">Uncharacterized protein</fullName>
    </submittedName>
</protein>
<accession>A0A226D1R5</accession>
<dbReference type="EMBL" id="LNIX01000041">
    <property type="protein sequence ID" value="OXA39169.1"/>
    <property type="molecule type" value="Genomic_DNA"/>
</dbReference>
<keyword evidence="2" id="KW-1185">Reference proteome</keyword>
<organism evidence="1 2">
    <name type="scientific">Folsomia candida</name>
    <name type="common">Springtail</name>
    <dbReference type="NCBI Taxonomy" id="158441"/>
    <lineage>
        <taxon>Eukaryota</taxon>
        <taxon>Metazoa</taxon>
        <taxon>Ecdysozoa</taxon>
        <taxon>Arthropoda</taxon>
        <taxon>Hexapoda</taxon>
        <taxon>Collembola</taxon>
        <taxon>Entomobryomorpha</taxon>
        <taxon>Isotomoidea</taxon>
        <taxon>Isotomidae</taxon>
        <taxon>Proisotominae</taxon>
        <taxon>Folsomia</taxon>
    </lineage>
</organism>
<reference evidence="1 2" key="1">
    <citation type="submission" date="2015-12" db="EMBL/GenBank/DDBJ databases">
        <title>The genome of Folsomia candida.</title>
        <authorList>
            <person name="Faddeeva A."/>
            <person name="Derks M.F."/>
            <person name="Anvar Y."/>
            <person name="Smit S."/>
            <person name="Van Straalen N."/>
            <person name="Roelofs D."/>
        </authorList>
    </citation>
    <scope>NUCLEOTIDE SEQUENCE [LARGE SCALE GENOMIC DNA]</scope>
    <source>
        <strain evidence="1 2">VU population</strain>
        <tissue evidence="1">Whole body</tissue>
    </source>
</reference>
<dbReference type="Proteomes" id="UP000198287">
    <property type="component" value="Unassembled WGS sequence"/>
</dbReference>
<gene>
    <name evidence="1" type="ORF">Fcan01_26193</name>
</gene>
<proteinExistence type="predicted"/>
<dbReference type="AlphaFoldDB" id="A0A226D1R5"/>
<comment type="caution">
    <text evidence="1">The sequence shown here is derived from an EMBL/GenBank/DDBJ whole genome shotgun (WGS) entry which is preliminary data.</text>
</comment>
<sequence>MLNLYVRFVYPKLHENSGFSALLLYAAYLLEESLPVYSILFNDRNFRIGFGTWLLVSVVITQGPLCAPVELTNRFWVIQSLNNRSQCLGYIGVLITFLSSPLPLTSISTFHQLSNLGCNYSPLNSSVPVENPCPRDVWYNATFYRNRGNRKFEVGKDFKIASFERNRKDVEDLILSMSEFAFNLERFATDRYKHANCTRNNDQACLELNHEEISNSPRQDEEDITVFGLLHPFRFFLPDVTGFENSTPINHVVERELIKCEKLVIVGDERFIENEFQHVSRKKFFIGKQPILITRFGLMVENQGFSSVSKIIASVYESGLYKLLENVQIGKSNLAHQLTRGGGWLKRPRFIHHFISGHSAKASDSK</sequence>
<evidence type="ECO:0000313" key="1">
    <source>
        <dbReference type="EMBL" id="OXA39169.1"/>
    </source>
</evidence>
<name>A0A226D1R5_FOLCA</name>
<evidence type="ECO:0000313" key="2">
    <source>
        <dbReference type="Proteomes" id="UP000198287"/>
    </source>
</evidence>